<keyword evidence="1 3" id="KW-0378">Hydrolase</keyword>
<dbReference type="RefSeq" id="WP_264880736.1">
    <property type="nucleotide sequence ID" value="NZ_JAPDOB010000001.1"/>
</dbReference>
<dbReference type="GO" id="GO:0016787">
    <property type="term" value="F:hydrolase activity"/>
    <property type="evidence" value="ECO:0007669"/>
    <property type="project" value="UniProtKB-KW"/>
</dbReference>
<dbReference type="EMBL" id="JAPDOB010000001">
    <property type="protein sequence ID" value="MCW3796790.1"/>
    <property type="molecule type" value="Genomic_DNA"/>
</dbReference>
<evidence type="ECO:0000313" key="4">
    <source>
        <dbReference type="Proteomes" id="UP001526246"/>
    </source>
</evidence>
<dbReference type="PANTHER" id="PTHR48081">
    <property type="entry name" value="AB HYDROLASE SUPERFAMILY PROTEIN C4A8.06C"/>
    <property type="match status" value="1"/>
</dbReference>
<organism evidence="3 4">
    <name type="scientific">Sphingomonas arvum</name>
    <dbReference type="NCBI Taxonomy" id="2992113"/>
    <lineage>
        <taxon>Bacteria</taxon>
        <taxon>Pseudomonadati</taxon>
        <taxon>Pseudomonadota</taxon>
        <taxon>Alphaproteobacteria</taxon>
        <taxon>Sphingomonadales</taxon>
        <taxon>Sphingomonadaceae</taxon>
        <taxon>Sphingomonas</taxon>
    </lineage>
</organism>
<dbReference type="PANTHER" id="PTHR48081:SF8">
    <property type="entry name" value="ALPHA_BETA HYDROLASE FOLD-3 DOMAIN-CONTAINING PROTEIN-RELATED"/>
    <property type="match status" value="1"/>
</dbReference>
<dbReference type="InterPro" id="IPR050300">
    <property type="entry name" value="GDXG_lipolytic_enzyme"/>
</dbReference>
<dbReference type="Proteomes" id="UP001526246">
    <property type="component" value="Unassembled WGS sequence"/>
</dbReference>
<sequence length="307" mass="33171">MSQPFVRPDVRAFLDYLNGLDGPRSHQVSLEQARGMMHASRHAFDAEVGKLAVIRDIAGGPCPMRLFDARAERGPGPVMVFYHGGGFVLGDIDTHAPLCAEIARLLDLPVISVDYRLAPEHPFPAGVEDAIASARWVAGNPPELGRAATGLILAGDSAGGNFTIVAALALRDEPAAVPVIAQWPIYPAANPTEGYPSFTDFGEGYLLTREGMNWFDQCYAPDAKDWRYDPLHQNQRGIPPTLVVTASLDPIRDQGRAYAAACAQAGVSVVYLEAEGTIHGFMNLRKSLPSAQIDLERCCAHLKVMLL</sequence>
<gene>
    <name evidence="3" type="ORF">OMW55_03090</name>
</gene>
<accession>A0ABT3JCJ9</accession>
<evidence type="ECO:0000313" key="3">
    <source>
        <dbReference type="EMBL" id="MCW3796790.1"/>
    </source>
</evidence>
<dbReference type="InterPro" id="IPR029058">
    <property type="entry name" value="AB_hydrolase_fold"/>
</dbReference>
<dbReference type="SUPFAM" id="SSF53474">
    <property type="entry name" value="alpha/beta-Hydrolases"/>
    <property type="match status" value="1"/>
</dbReference>
<comment type="caution">
    <text evidence="3">The sequence shown here is derived from an EMBL/GenBank/DDBJ whole genome shotgun (WGS) entry which is preliminary data.</text>
</comment>
<feature type="domain" description="Alpha/beta hydrolase fold-3" evidence="2">
    <location>
        <begin position="79"/>
        <end position="282"/>
    </location>
</feature>
<evidence type="ECO:0000256" key="1">
    <source>
        <dbReference type="ARBA" id="ARBA00022801"/>
    </source>
</evidence>
<dbReference type="InterPro" id="IPR013094">
    <property type="entry name" value="AB_hydrolase_3"/>
</dbReference>
<protein>
    <submittedName>
        <fullName evidence="3">Alpha/beta hydrolase</fullName>
    </submittedName>
</protein>
<proteinExistence type="predicted"/>
<reference evidence="3 4" key="1">
    <citation type="submission" date="2022-10" db="EMBL/GenBank/DDBJ databases">
        <title>Sphingomonas sp.</title>
        <authorList>
            <person name="Jin C."/>
        </authorList>
    </citation>
    <scope>NUCLEOTIDE SEQUENCE [LARGE SCALE GENOMIC DNA]</scope>
    <source>
        <strain evidence="3 4">BN140010</strain>
    </source>
</reference>
<name>A0ABT3JCJ9_9SPHN</name>
<keyword evidence="4" id="KW-1185">Reference proteome</keyword>
<dbReference type="Gene3D" id="3.40.50.1820">
    <property type="entry name" value="alpha/beta hydrolase"/>
    <property type="match status" value="1"/>
</dbReference>
<dbReference type="Pfam" id="PF07859">
    <property type="entry name" value="Abhydrolase_3"/>
    <property type="match status" value="1"/>
</dbReference>
<evidence type="ECO:0000259" key="2">
    <source>
        <dbReference type="Pfam" id="PF07859"/>
    </source>
</evidence>